<feature type="transmembrane region" description="Helical" evidence="7">
    <location>
        <begin position="269"/>
        <end position="291"/>
    </location>
</feature>
<feature type="transmembrane region" description="Helical" evidence="7">
    <location>
        <begin position="118"/>
        <end position="144"/>
    </location>
</feature>
<reference evidence="9 10" key="1">
    <citation type="journal article" date="2014" name="PLoS Genet.">
        <title>Phylogenetically driven sequencing of extremely halophilic archaea reveals strategies for static and dynamic osmo-response.</title>
        <authorList>
            <person name="Becker E.A."/>
            <person name="Seitzer P.M."/>
            <person name="Tritt A."/>
            <person name="Larsen D."/>
            <person name="Krusor M."/>
            <person name="Yao A.I."/>
            <person name="Wu D."/>
            <person name="Madern D."/>
            <person name="Eisen J.A."/>
            <person name="Darling A.E."/>
            <person name="Facciotti M.T."/>
        </authorList>
    </citation>
    <scope>NUCLEOTIDE SEQUENCE [LARGE SCALE GENOMIC DNA]</scope>
    <source>
        <strain evidence="9 10">JCM 13552</strain>
    </source>
</reference>
<name>M0MVV3_9EURY</name>
<evidence type="ECO:0000256" key="3">
    <source>
        <dbReference type="ARBA" id="ARBA00022475"/>
    </source>
</evidence>
<gene>
    <name evidence="9" type="ORF">C451_20125</name>
</gene>
<accession>M0MVV3</accession>
<dbReference type="eggNOG" id="arCOG00751">
    <property type="taxonomic scope" value="Archaea"/>
</dbReference>
<dbReference type="PANTHER" id="PTHR43163:SF6">
    <property type="entry name" value="DIPEPTIDE TRANSPORT SYSTEM PERMEASE PROTEIN DPPB-RELATED"/>
    <property type="match status" value="1"/>
</dbReference>
<comment type="subcellular location">
    <subcellularLocation>
        <location evidence="1 7">Cell membrane</location>
        <topology evidence="1 7">Multi-pass membrane protein</topology>
    </subcellularLocation>
</comment>
<dbReference type="InterPro" id="IPR000515">
    <property type="entry name" value="MetI-like"/>
</dbReference>
<keyword evidence="6 7" id="KW-0472">Membrane</keyword>
<organism evidence="9 10">
    <name type="scientific">Halococcus thailandensis JCM 13552</name>
    <dbReference type="NCBI Taxonomy" id="1227457"/>
    <lineage>
        <taxon>Archaea</taxon>
        <taxon>Methanobacteriati</taxon>
        <taxon>Methanobacteriota</taxon>
        <taxon>Stenosarchaea group</taxon>
        <taxon>Halobacteria</taxon>
        <taxon>Halobacteriales</taxon>
        <taxon>Halococcaceae</taxon>
        <taxon>Halococcus</taxon>
    </lineage>
</organism>
<evidence type="ECO:0000256" key="5">
    <source>
        <dbReference type="ARBA" id="ARBA00022989"/>
    </source>
</evidence>
<comment type="caution">
    <text evidence="9">The sequence shown here is derived from an EMBL/GenBank/DDBJ whole genome shotgun (WGS) entry which is preliminary data.</text>
</comment>
<evidence type="ECO:0000256" key="7">
    <source>
        <dbReference type="RuleBase" id="RU363032"/>
    </source>
</evidence>
<evidence type="ECO:0000256" key="6">
    <source>
        <dbReference type="ARBA" id="ARBA00023136"/>
    </source>
</evidence>
<evidence type="ECO:0000313" key="10">
    <source>
        <dbReference type="Proteomes" id="UP000011680"/>
    </source>
</evidence>
<dbReference type="EMBL" id="AOMF01000188">
    <property type="protein sequence ID" value="EMA48540.1"/>
    <property type="molecule type" value="Genomic_DNA"/>
</dbReference>
<dbReference type="PROSITE" id="PS50928">
    <property type="entry name" value="ABC_TM1"/>
    <property type="match status" value="1"/>
</dbReference>
<dbReference type="GO" id="GO:0071916">
    <property type="term" value="F:dipeptide transmembrane transporter activity"/>
    <property type="evidence" value="ECO:0007669"/>
    <property type="project" value="TreeGrafter"/>
</dbReference>
<protein>
    <submittedName>
        <fullName evidence="9">Putative dipeptides/oligopeptides ABC transporter permease</fullName>
    </submittedName>
</protein>
<keyword evidence="4 7" id="KW-0812">Transmembrane</keyword>
<dbReference type="SUPFAM" id="SSF161098">
    <property type="entry name" value="MetI-like"/>
    <property type="match status" value="1"/>
</dbReference>
<keyword evidence="3" id="KW-1003">Cell membrane</keyword>
<dbReference type="Proteomes" id="UP000011680">
    <property type="component" value="Unassembled WGS sequence"/>
</dbReference>
<dbReference type="AlphaFoldDB" id="M0MVV3"/>
<dbReference type="Gene3D" id="1.10.3720.10">
    <property type="entry name" value="MetI-like"/>
    <property type="match status" value="1"/>
</dbReference>
<proteinExistence type="inferred from homology"/>
<evidence type="ECO:0000256" key="2">
    <source>
        <dbReference type="ARBA" id="ARBA00022448"/>
    </source>
</evidence>
<comment type="similarity">
    <text evidence="7">Belongs to the binding-protein-dependent transport system permease family.</text>
</comment>
<feature type="transmembrane region" description="Helical" evidence="7">
    <location>
        <begin position="164"/>
        <end position="181"/>
    </location>
</feature>
<feature type="domain" description="ABC transmembrane type-1" evidence="8">
    <location>
        <begin position="78"/>
        <end position="288"/>
    </location>
</feature>
<evidence type="ECO:0000256" key="1">
    <source>
        <dbReference type="ARBA" id="ARBA00004651"/>
    </source>
</evidence>
<dbReference type="Pfam" id="PF00528">
    <property type="entry name" value="BPD_transp_1"/>
    <property type="match status" value="1"/>
</dbReference>
<dbReference type="PANTHER" id="PTHR43163">
    <property type="entry name" value="DIPEPTIDE TRANSPORT SYSTEM PERMEASE PROTEIN DPPB-RELATED"/>
    <property type="match status" value="1"/>
</dbReference>
<dbReference type="CDD" id="cd06261">
    <property type="entry name" value="TM_PBP2"/>
    <property type="match status" value="1"/>
</dbReference>
<dbReference type="GO" id="GO:0005886">
    <property type="term" value="C:plasma membrane"/>
    <property type="evidence" value="ECO:0007669"/>
    <property type="project" value="UniProtKB-SubCell"/>
</dbReference>
<evidence type="ECO:0000259" key="8">
    <source>
        <dbReference type="PROSITE" id="PS50928"/>
    </source>
</evidence>
<dbReference type="STRING" id="1227457.C451_20125"/>
<evidence type="ECO:0000256" key="4">
    <source>
        <dbReference type="ARBA" id="ARBA00022692"/>
    </source>
</evidence>
<sequence length="301" mass="32638">MIIFGMLYLAPGGPVEVMMSSQPASAEQIQDIRQQLNLDEPIYVQYGDWAWDALHGELGRSWSITQGTAVNDLIIQRIPLTAELALLSMILAIAIGIPAGIIGAVYQDQIADHAARVVALSGISIPDFWLGIMLIVVFGVQFQISWASGSWIPLSESVTGNLKHLIFPVITLGTAYSGLIARMMRSEMLDALNGGYIRTAQAMGISNRTIVFRDAAKNAFIPVLTVIGIGLARLMNGALLTETVFNLPGIGQLLVTSIARRDYRVIQGIVLFVAVIFIVSNIIVDVLYAYLDPRIRLSGGD</sequence>
<evidence type="ECO:0000313" key="9">
    <source>
        <dbReference type="EMBL" id="EMA48540.1"/>
    </source>
</evidence>
<keyword evidence="5 7" id="KW-1133">Transmembrane helix</keyword>
<feature type="transmembrane region" description="Helical" evidence="7">
    <location>
        <begin position="84"/>
        <end position="106"/>
    </location>
</feature>
<keyword evidence="10" id="KW-1185">Reference proteome</keyword>
<keyword evidence="2 7" id="KW-0813">Transport</keyword>
<dbReference type="InterPro" id="IPR035906">
    <property type="entry name" value="MetI-like_sf"/>
</dbReference>